<reference evidence="1" key="1">
    <citation type="submission" date="2014-09" db="EMBL/GenBank/DDBJ databases">
        <authorList>
            <person name="Magalhaes I.L.F."/>
            <person name="Oliveira U."/>
            <person name="Santos F.R."/>
            <person name="Vidigal T.H.D.A."/>
            <person name="Brescovit A.D."/>
            <person name="Santos A.J."/>
        </authorList>
    </citation>
    <scope>NUCLEOTIDE SEQUENCE</scope>
    <source>
        <tissue evidence="1">Shoot tissue taken approximately 20 cm above the soil surface</tissue>
    </source>
</reference>
<accession>A0A0A9A835</accession>
<dbReference type="AlphaFoldDB" id="A0A0A9A835"/>
<organism evidence="1">
    <name type="scientific">Arundo donax</name>
    <name type="common">Giant reed</name>
    <name type="synonym">Donax arundinaceus</name>
    <dbReference type="NCBI Taxonomy" id="35708"/>
    <lineage>
        <taxon>Eukaryota</taxon>
        <taxon>Viridiplantae</taxon>
        <taxon>Streptophyta</taxon>
        <taxon>Embryophyta</taxon>
        <taxon>Tracheophyta</taxon>
        <taxon>Spermatophyta</taxon>
        <taxon>Magnoliopsida</taxon>
        <taxon>Liliopsida</taxon>
        <taxon>Poales</taxon>
        <taxon>Poaceae</taxon>
        <taxon>PACMAD clade</taxon>
        <taxon>Arundinoideae</taxon>
        <taxon>Arundineae</taxon>
        <taxon>Arundo</taxon>
    </lineage>
</organism>
<name>A0A0A9A835_ARUDO</name>
<reference evidence="1" key="2">
    <citation type="journal article" date="2015" name="Data Brief">
        <title>Shoot transcriptome of the giant reed, Arundo donax.</title>
        <authorList>
            <person name="Barrero R.A."/>
            <person name="Guerrero F.D."/>
            <person name="Moolhuijzen P."/>
            <person name="Goolsby J.A."/>
            <person name="Tidwell J."/>
            <person name="Bellgard S.E."/>
            <person name="Bellgard M.I."/>
        </authorList>
    </citation>
    <scope>NUCLEOTIDE SEQUENCE</scope>
    <source>
        <tissue evidence="1">Shoot tissue taken approximately 20 cm above the soil surface</tissue>
    </source>
</reference>
<dbReference type="EMBL" id="GBRH01254688">
    <property type="protein sequence ID" value="JAD43207.1"/>
    <property type="molecule type" value="Transcribed_RNA"/>
</dbReference>
<proteinExistence type="predicted"/>
<protein>
    <submittedName>
        <fullName evidence="1">Uncharacterized protein</fullName>
    </submittedName>
</protein>
<evidence type="ECO:0000313" key="1">
    <source>
        <dbReference type="EMBL" id="JAD43207.1"/>
    </source>
</evidence>
<sequence length="72" mass="7507">MATAGLTARSMLGLAAASASRGARIMRTATSKTAGVERLGSMTTQRAYPPPVSCACPPPVLPRRRSLHSKLL</sequence>